<reference evidence="2" key="2">
    <citation type="submission" date="2020-09" db="EMBL/GenBank/DDBJ databases">
        <authorList>
            <person name="Sun Q."/>
            <person name="Zhou Y."/>
        </authorList>
    </citation>
    <scope>NUCLEOTIDE SEQUENCE</scope>
    <source>
        <strain evidence="2">CGMCC 1.15958</strain>
    </source>
</reference>
<gene>
    <name evidence="2" type="ORF">GCM10011514_42400</name>
</gene>
<evidence type="ECO:0000313" key="3">
    <source>
        <dbReference type="Proteomes" id="UP000609064"/>
    </source>
</evidence>
<comment type="caution">
    <text evidence="2">The sequence shown here is derived from an EMBL/GenBank/DDBJ whole genome shotgun (WGS) entry which is preliminary data.</text>
</comment>
<name>A0A916Z2Z6_9BACT</name>
<reference evidence="2" key="1">
    <citation type="journal article" date="2014" name="Int. J. Syst. Evol. Microbiol.">
        <title>Complete genome sequence of Corynebacterium casei LMG S-19264T (=DSM 44701T), isolated from a smear-ripened cheese.</title>
        <authorList>
            <consortium name="US DOE Joint Genome Institute (JGI-PGF)"/>
            <person name="Walter F."/>
            <person name="Albersmeier A."/>
            <person name="Kalinowski J."/>
            <person name="Ruckert C."/>
        </authorList>
    </citation>
    <scope>NUCLEOTIDE SEQUENCE</scope>
    <source>
        <strain evidence="2">CGMCC 1.15958</strain>
    </source>
</reference>
<evidence type="ECO:0000313" key="2">
    <source>
        <dbReference type="EMBL" id="GGD73792.1"/>
    </source>
</evidence>
<feature type="chain" id="PRO_5037114619" description="Tetratricopeptide repeat protein" evidence="1">
    <location>
        <begin position="20"/>
        <end position="369"/>
    </location>
</feature>
<dbReference type="RefSeq" id="WP_188769149.1">
    <property type="nucleotide sequence ID" value="NZ_BMKK01000010.1"/>
</dbReference>
<protein>
    <recommendedName>
        <fullName evidence="4">Tetratricopeptide repeat protein</fullName>
    </recommendedName>
</protein>
<dbReference type="EMBL" id="BMKK01000010">
    <property type="protein sequence ID" value="GGD73792.1"/>
    <property type="molecule type" value="Genomic_DNA"/>
</dbReference>
<evidence type="ECO:0008006" key="4">
    <source>
        <dbReference type="Google" id="ProtNLM"/>
    </source>
</evidence>
<accession>A0A916Z2Z6</accession>
<dbReference type="AlphaFoldDB" id="A0A916Z2Z6"/>
<feature type="signal peptide" evidence="1">
    <location>
        <begin position="1"/>
        <end position="19"/>
    </location>
</feature>
<organism evidence="2 3">
    <name type="scientific">Emticicia aquatilis</name>
    <dbReference type="NCBI Taxonomy" id="1537369"/>
    <lineage>
        <taxon>Bacteria</taxon>
        <taxon>Pseudomonadati</taxon>
        <taxon>Bacteroidota</taxon>
        <taxon>Cytophagia</taxon>
        <taxon>Cytophagales</taxon>
        <taxon>Leadbetterellaceae</taxon>
        <taxon>Emticicia</taxon>
    </lineage>
</organism>
<dbReference type="SMART" id="SM00028">
    <property type="entry name" value="TPR"/>
    <property type="match status" value="3"/>
</dbReference>
<dbReference type="InterPro" id="IPR019734">
    <property type="entry name" value="TPR_rpt"/>
</dbReference>
<dbReference type="SUPFAM" id="SSF48452">
    <property type="entry name" value="TPR-like"/>
    <property type="match status" value="1"/>
</dbReference>
<dbReference type="Gene3D" id="1.25.40.10">
    <property type="entry name" value="Tetratricopeptide repeat domain"/>
    <property type="match status" value="1"/>
</dbReference>
<keyword evidence="3" id="KW-1185">Reference proteome</keyword>
<dbReference type="Proteomes" id="UP000609064">
    <property type="component" value="Unassembled WGS sequence"/>
</dbReference>
<evidence type="ECO:0000256" key="1">
    <source>
        <dbReference type="SAM" id="SignalP"/>
    </source>
</evidence>
<proteinExistence type="predicted"/>
<keyword evidence="1" id="KW-0732">Signal</keyword>
<sequence length="369" mass="42829">MKQLFWILLFWCFSASSFAQLLNDNESKQLIIKGLDKLYNYEFKEADAYFQSVKAKYPKHPVTPLLSALQVQWLNLPIEQNPKALGQYLALLEKCQLSAETLLQDPSKKAEAIFFLVASHGYIALVLNYKKEQVKAANEARKAYGYLKDGKQLTEKNPEFLFTSGLYNFYRVQYPETHPIVKPVMLFFDNGNKKLGIQQLEQAVQKSVFSRIEAAFYLMGVCLKYESNYPKALVYSNWLHERYPNNLIYTMRHTESLIMNGKIEDALPLIQQLKRTNDKVYLLAGNLFEGLINEKFKKNDKAAADQYVNVLKMQPNDRYTNDYYAMAYAGLARISIRSGNTKRAEELYRRCLEYAEYKSTVNEAENFLK</sequence>
<dbReference type="InterPro" id="IPR011990">
    <property type="entry name" value="TPR-like_helical_dom_sf"/>
</dbReference>